<dbReference type="InterPro" id="IPR012947">
    <property type="entry name" value="tRNA_SAD"/>
</dbReference>
<proteinExistence type="inferred from homology"/>
<dbReference type="Gene3D" id="3.30.980.10">
    <property type="entry name" value="Threonyl-trna Synthetase, Chain A, domain 2"/>
    <property type="match status" value="1"/>
</dbReference>
<dbReference type="GO" id="GO:0005524">
    <property type="term" value="F:ATP binding"/>
    <property type="evidence" value="ECO:0007669"/>
    <property type="project" value="InterPro"/>
</dbReference>
<dbReference type="PANTHER" id="PTHR43462:SF1">
    <property type="entry name" value="ALANYL-TRNA EDITING PROTEIN AARSD1"/>
    <property type="match status" value="1"/>
</dbReference>
<keyword evidence="7" id="KW-0436">Ligase</keyword>
<evidence type="ECO:0000256" key="3">
    <source>
        <dbReference type="ARBA" id="ARBA00008429"/>
    </source>
</evidence>
<keyword evidence="4" id="KW-0479">Metal-binding</keyword>
<dbReference type="STRING" id="13706.A0A1X2HMK3"/>
<protein>
    <submittedName>
        <fullName evidence="7">Threonyl/alanyl tRNA synthetase</fullName>
    </submittedName>
</protein>
<keyword evidence="5" id="KW-0862">Zinc</keyword>
<dbReference type="InParanoid" id="A0A1X2HMK3"/>
<reference evidence="7 8" key="1">
    <citation type="submission" date="2016-07" db="EMBL/GenBank/DDBJ databases">
        <title>Pervasive Adenine N6-methylation of Active Genes in Fungi.</title>
        <authorList>
            <consortium name="DOE Joint Genome Institute"/>
            <person name="Mondo S.J."/>
            <person name="Dannebaum R.O."/>
            <person name="Kuo R.C."/>
            <person name="Labutti K."/>
            <person name="Haridas S."/>
            <person name="Kuo A."/>
            <person name="Salamov A."/>
            <person name="Ahrendt S.R."/>
            <person name="Lipzen A."/>
            <person name="Sullivan W."/>
            <person name="Andreopoulos W.B."/>
            <person name="Clum A."/>
            <person name="Lindquist E."/>
            <person name="Daum C."/>
            <person name="Ramamoorthy G.K."/>
            <person name="Gryganskyi A."/>
            <person name="Culley D."/>
            <person name="Magnuson J.K."/>
            <person name="James T.Y."/>
            <person name="O'Malley M.A."/>
            <person name="Stajich J.E."/>
            <person name="Spatafora J.W."/>
            <person name="Visel A."/>
            <person name="Grigoriev I.V."/>
        </authorList>
    </citation>
    <scope>NUCLEOTIDE SEQUENCE [LARGE SCALE GENOMIC DNA]</scope>
    <source>
        <strain evidence="7 8">NRRL 2496</strain>
    </source>
</reference>
<evidence type="ECO:0000313" key="8">
    <source>
        <dbReference type="Proteomes" id="UP000242180"/>
    </source>
</evidence>
<evidence type="ECO:0000313" key="7">
    <source>
        <dbReference type="EMBL" id="ORZ00512.1"/>
    </source>
</evidence>
<feature type="domain" description="Alanyl-transfer RNA synthetases family profile" evidence="6">
    <location>
        <begin position="41"/>
        <end position="254"/>
    </location>
</feature>
<dbReference type="Proteomes" id="UP000242180">
    <property type="component" value="Unassembled WGS sequence"/>
</dbReference>
<accession>A0A1X2HMK3</accession>
<dbReference type="Pfam" id="PF07973">
    <property type="entry name" value="tRNA_SAD"/>
    <property type="match status" value="1"/>
</dbReference>
<dbReference type="InterPro" id="IPR051335">
    <property type="entry name" value="Alanyl-tRNA_Editing_Enzymes"/>
</dbReference>
<organism evidence="7 8">
    <name type="scientific">Syncephalastrum racemosum</name>
    <name type="common">Filamentous fungus</name>
    <dbReference type="NCBI Taxonomy" id="13706"/>
    <lineage>
        <taxon>Eukaryota</taxon>
        <taxon>Fungi</taxon>
        <taxon>Fungi incertae sedis</taxon>
        <taxon>Mucoromycota</taxon>
        <taxon>Mucoromycotina</taxon>
        <taxon>Mucoromycetes</taxon>
        <taxon>Mucorales</taxon>
        <taxon>Syncephalastraceae</taxon>
        <taxon>Syncephalastrum</taxon>
    </lineage>
</organism>
<dbReference type="GO" id="GO:0006419">
    <property type="term" value="P:alanyl-tRNA aminoacylation"/>
    <property type="evidence" value="ECO:0007669"/>
    <property type="project" value="InterPro"/>
</dbReference>
<dbReference type="GO" id="GO:0043905">
    <property type="term" value="F:L-seryl-tRNA(Thr) hydrolase activity"/>
    <property type="evidence" value="ECO:0007669"/>
    <property type="project" value="EnsemblFungi"/>
</dbReference>
<dbReference type="GO" id="GO:0004813">
    <property type="term" value="F:alanine-tRNA ligase activity"/>
    <property type="evidence" value="ECO:0007669"/>
    <property type="project" value="InterPro"/>
</dbReference>
<dbReference type="SUPFAM" id="SSF55186">
    <property type="entry name" value="ThrRS/AlaRS common domain"/>
    <property type="match status" value="1"/>
</dbReference>
<name>A0A1X2HMK3_SYNRA</name>
<keyword evidence="7" id="KW-0030">Aminoacyl-tRNA synthetase</keyword>
<dbReference type="EMBL" id="MCGN01000002">
    <property type="protein sequence ID" value="ORZ00512.1"/>
    <property type="molecule type" value="Genomic_DNA"/>
</dbReference>
<keyword evidence="8" id="KW-1185">Reference proteome</keyword>
<dbReference type="InterPro" id="IPR018163">
    <property type="entry name" value="Thr/Ala-tRNA-synth_IIc_edit"/>
</dbReference>
<dbReference type="OMA" id="CMHTSQH"/>
<dbReference type="GO" id="GO:0003676">
    <property type="term" value="F:nucleic acid binding"/>
    <property type="evidence" value="ECO:0007669"/>
    <property type="project" value="InterPro"/>
</dbReference>
<dbReference type="SUPFAM" id="SSF50447">
    <property type="entry name" value="Translation proteins"/>
    <property type="match status" value="1"/>
</dbReference>
<dbReference type="GO" id="GO:0046872">
    <property type="term" value="F:metal ion binding"/>
    <property type="evidence" value="ECO:0007669"/>
    <property type="project" value="UniProtKB-KW"/>
</dbReference>
<comment type="subcellular location">
    <subcellularLocation>
        <location evidence="2">Cytoplasm</location>
    </subcellularLocation>
</comment>
<dbReference type="SMART" id="SM00863">
    <property type="entry name" value="tRNA_SAD"/>
    <property type="match status" value="1"/>
</dbReference>
<evidence type="ECO:0000256" key="1">
    <source>
        <dbReference type="ARBA" id="ARBA00001947"/>
    </source>
</evidence>
<dbReference type="InterPro" id="IPR018165">
    <property type="entry name" value="Ala-tRNA-synth_IIc_core"/>
</dbReference>
<evidence type="ECO:0000256" key="5">
    <source>
        <dbReference type="ARBA" id="ARBA00022833"/>
    </source>
</evidence>
<comment type="similarity">
    <text evidence="3">Belongs to the class-II aminoacyl-tRNA synthetase family. Alax-L subfamily.</text>
</comment>
<evidence type="ECO:0000256" key="4">
    <source>
        <dbReference type="ARBA" id="ARBA00022723"/>
    </source>
</evidence>
<dbReference type="GO" id="GO:0005737">
    <property type="term" value="C:cytoplasm"/>
    <property type="evidence" value="ECO:0007669"/>
    <property type="project" value="UniProtKB-SubCell"/>
</dbReference>
<dbReference type="PANTHER" id="PTHR43462">
    <property type="entry name" value="ALANYL-TRNA EDITING PROTEIN"/>
    <property type="match status" value="1"/>
</dbReference>
<evidence type="ECO:0000259" key="6">
    <source>
        <dbReference type="PROSITE" id="PS50860"/>
    </source>
</evidence>
<gene>
    <name evidence="7" type="ORF">BCR43DRAFT_485347</name>
</gene>
<dbReference type="PROSITE" id="PS50860">
    <property type="entry name" value="AA_TRNA_LIGASE_II_ALA"/>
    <property type="match status" value="1"/>
</dbReference>
<dbReference type="AlphaFoldDB" id="A0A1X2HMK3"/>
<sequence>MTVKQIPVGNLACQRDTYLKKLSTYCLECSDKPDKKGFYHVKLQDTVLFPEGGGQPFDTGRINEVQVYNVQREKLAHVHFTKAPVPVNQPVVVTLDWERRWDHMQQHTGQHLLSAVLEQEPFLYPTSSWNLGLKRSYVELETKATKTVPTETQLKDVERRVNDLILKDLPVVTHTKKAGLVDRPDSLPEDYQGDDGHIRTVEIQGLDLNPCCGTHMSRLGHLQAVKILHTEKVRGGNIRVFFVFGQRVLDQLNEHYAIARQLTSLLSCPPESFVDNLSKLQLQSRSHHKQAKQWMTEVARSIAADIENQLQTKDTVSFYRSDADLDLLSAIASHLKERKTLDDTEKTVVLAAGEKTSGGPLLVLGGKPDVVDRLGKSLLKLLASDGLKGGGKGRWQGKTTSWQAVSKLEHLEKEDICE</sequence>
<comment type="caution">
    <text evidence="7">The sequence shown here is derived from an EMBL/GenBank/DDBJ whole genome shotgun (WGS) entry which is preliminary data.</text>
</comment>
<dbReference type="Gene3D" id="2.40.30.130">
    <property type="match status" value="1"/>
</dbReference>
<dbReference type="InterPro" id="IPR009000">
    <property type="entry name" value="Transl_B-barrel_sf"/>
</dbReference>
<comment type="cofactor">
    <cofactor evidence="1">
        <name>Zn(2+)</name>
        <dbReference type="ChEBI" id="CHEBI:29105"/>
    </cofactor>
</comment>
<dbReference type="OrthoDB" id="288942at2759"/>
<evidence type="ECO:0000256" key="2">
    <source>
        <dbReference type="ARBA" id="ARBA00004496"/>
    </source>
</evidence>
<dbReference type="GO" id="GO:0002196">
    <property type="term" value="F:Ser-tRNA(Ala) deacylase activity"/>
    <property type="evidence" value="ECO:0007669"/>
    <property type="project" value="EnsemblFungi"/>
</dbReference>